<dbReference type="AlphaFoldDB" id="A0A5N6MTW2"/>
<name>A0A5N6MTW2_9MICC</name>
<dbReference type="NCBIfam" id="TIGR02734">
    <property type="entry name" value="crtI_fam"/>
    <property type="match status" value="1"/>
</dbReference>
<proteinExistence type="inferred from homology"/>
<organism evidence="7 8">
    <name type="scientific">Arthrobacter yangruifuii</name>
    <dbReference type="NCBI Taxonomy" id="2606616"/>
    <lineage>
        <taxon>Bacteria</taxon>
        <taxon>Bacillati</taxon>
        <taxon>Actinomycetota</taxon>
        <taxon>Actinomycetes</taxon>
        <taxon>Micrococcales</taxon>
        <taxon>Micrococcaceae</taxon>
        <taxon>Arthrobacter</taxon>
    </lineage>
</organism>
<keyword evidence="2 4" id="KW-0125">Carotenoid biosynthesis</keyword>
<evidence type="ECO:0000256" key="4">
    <source>
        <dbReference type="RuleBase" id="RU362075"/>
    </source>
</evidence>
<dbReference type="GO" id="GO:0016491">
    <property type="term" value="F:oxidoreductase activity"/>
    <property type="evidence" value="ECO:0007669"/>
    <property type="project" value="UniProtKB-KW"/>
</dbReference>
<dbReference type="InterPro" id="IPR036188">
    <property type="entry name" value="FAD/NAD-bd_sf"/>
</dbReference>
<comment type="pathway">
    <text evidence="1 4">Carotenoid biosynthesis.</text>
</comment>
<dbReference type="InterPro" id="IPR014105">
    <property type="entry name" value="Carotenoid/retinoid_OxRdtase"/>
</dbReference>
<dbReference type="RefSeq" id="WP_152271765.1">
    <property type="nucleotide sequence ID" value="NZ_VTFX01000001.1"/>
</dbReference>
<feature type="compositionally biased region" description="Low complexity" evidence="5">
    <location>
        <begin position="551"/>
        <end position="564"/>
    </location>
</feature>
<dbReference type="EMBL" id="VTFX01000001">
    <property type="protein sequence ID" value="KAD4060679.1"/>
    <property type="molecule type" value="Genomic_DNA"/>
</dbReference>
<dbReference type="SUPFAM" id="SSF51905">
    <property type="entry name" value="FAD/NAD(P)-binding domain"/>
    <property type="match status" value="1"/>
</dbReference>
<dbReference type="PANTHER" id="PTHR43734:SF1">
    <property type="entry name" value="PHYTOENE DESATURASE"/>
    <property type="match status" value="1"/>
</dbReference>
<evidence type="ECO:0000256" key="2">
    <source>
        <dbReference type="ARBA" id="ARBA00022746"/>
    </source>
</evidence>
<sequence>MRPRTAVVIGGGITGLATAALLSREGLAVTVLEKQPETGGRAGSWETGGFRFDTGPSWYLMPEVFDHFFRLLGTSAADQLDLVQLDPGYRVLFEDTAEPVDVAATREGNIALFDSLEPGAGARLEEYLKSSEEVYAMAKKRFLYTTFASFLPLLRPDVLRSGPRLARLLLEPLSSFVAKRFTDPRIRQILGYPAVFLGSSPFTTPSMYHLMSRLDLADGVLYPMGGFSRLVSVISDLARAEGSRVITGAEVTRIRTSAPSGSRRGHFRTRRPRAVGVDYRDAEGKLVSLDADLVISAADLHHTETALLPENLQTYPESYWEHRVPGPGGLLLHLGVQGTLPQLEHHTLLFTRDWEANFEKIFGADTSVPDPASLYVCRPSATDPGAAPEGHENLFVLVPVPSDPTLGAGGIDGAGDPQIEKMADAVIAQISSWAGIPDLAERIIIRRTVGPQDFVADLNSWRGTLLGPAHILKQSAFFRGTNASRKVEGLLYAGGSTLPGIGLPMCLISAELVLKRLRGETGTEALPEPPPWSAQSWPAGLASSDLPPAGPHASAGPPIGGTDA</sequence>
<feature type="region of interest" description="Disordered" evidence="5">
    <location>
        <begin position="522"/>
        <end position="564"/>
    </location>
</feature>
<dbReference type="GO" id="GO:0016117">
    <property type="term" value="P:carotenoid biosynthetic process"/>
    <property type="evidence" value="ECO:0007669"/>
    <property type="project" value="UniProtKB-KW"/>
</dbReference>
<evidence type="ECO:0000256" key="3">
    <source>
        <dbReference type="ARBA" id="ARBA00023002"/>
    </source>
</evidence>
<dbReference type="Pfam" id="PF01593">
    <property type="entry name" value="Amino_oxidase"/>
    <property type="match status" value="1"/>
</dbReference>
<reference evidence="7 8" key="1">
    <citation type="submission" date="2019-08" db="EMBL/GenBank/DDBJ databases">
        <title>Arthrobacter sp. nov., isolated from plateau pika and Tibetan wild ass.</title>
        <authorList>
            <person name="Ge Y."/>
        </authorList>
    </citation>
    <scope>NUCLEOTIDE SEQUENCE [LARGE SCALE GENOMIC DNA]</scope>
    <source>
        <strain evidence="7 8">785</strain>
    </source>
</reference>
<dbReference type="Gene3D" id="3.50.50.60">
    <property type="entry name" value="FAD/NAD(P)-binding domain"/>
    <property type="match status" value="2"/>
</dbReference>
<comment type="similarity">
    <text evidence="4">Belongs to the carotenoid/retinoid oxidoreductase family.</text>
</comment>
<gene>
    <name evidence="7" type="primary">crtI</name>
    <name evidence="7" type="ORF">GD627_04160</name>
</gene>
<protein>
    <submittedName>
        <fullName evidence="7">Phytoene desaturase</fullName>
    </submittedName>
</protein>
<evidence type="ECO:0000313" key="7">
    <source>
        <dbReference type="EMBL" id="KAD4060679.1"/>
    </source>
</evidence>
<dbReference type="Proteomes" id="UP000326852">
    <property type="component" value="Unassembled WGS sequence"/>
</dbReference>
<keyword evidence="3 4" id="KW-0560">Oxidoreductase</keyword>
<comment type="caution">
    <text evidence="7">The sequence shown here is derived from an EMBL/GenBank/DDBJ whole genome shotgun (WGS) entry which is preliminary data.</text>
</comment>
<accession>A0A5N6MTW2</accession>
<evidence type="ECO:0000313" key="8">
    <source>
        <dbReference type="Proteomes" id="UP000326852"/>
    </source>
</evidence>
<feature type="domain" description="Amine oxidase" evidence="6">
    <location>
        <begin position="13"/>
        <end position="511"/>
    </location>
</feature>
<keyword evidence="8" id="KW-1185">Reference proteome</keyword>
<dbReference type="PANTHER" id="PTHR43734">
    <property type="entry name" value="PHYTOENE DESATURASE"/>
    <property type="match status" value="1"/>
</dbReference>
<evidence type="ECO:0000256" key="1">
    <source>
        <dbReference type="ARBA" id="ARBA00004829"/>
    </source>
</evidence>
<dbReference type="InterPro" id="IPR002937">
    <property type="entry name" value="Amino_oxidase"/>
</dbReference>
<evidence type="ECO:0000259" key="6">
    <source>
        <dbReference type="Pfam" id="PF01593"/>
    </source>
</evidence>
<evidence type="ECO:0000256" key="5">
    <source>
        <dbReference type="SAM" id="MobiDB-lite"/>
    </source>
</evidence>